<reference evidence="1 2" key="1">
    <citation type="submission" date="2023-11" db="EMBL/GenBank/DDBJ databases">
        <title>Halocaridina rubra genome assembly.</title>
        <authorList>
            <person name="Smith C."/>
        </authorList>
    </citation>
    <scope>NUCLEOTIDE SEQUENCE [LARGE SCALE GENOMIC DNA]</scope>
    <source>
        <strain evidence="1">EP-1</strain>
        <tissue evidence="1">Whole</tissue>
    </source>
</reference>
<comment type="caution">
    <text evidence="1">The sequence shown here is derived from an EMBL/GenBank/DDBJ whole genome shotgun (WGS) entry which is preliminary data.</text>
</comment>
<evidence type="ECO:0000313" key="2">
    <source>
        <dbReference type="Proteomes" id="UP001381693"/>
    </source>
</evidence>
<evidence type="ECO:0000313" key="1">
    <source>
        <dbReference type="EMBL" id="KAK7070925.1"/>
    </source>
</evidence>
<dbReference type="Proteomes" id="UP001381693">
    <property type="component" value="Unassembled WGS sequence"/>
</dbReference>
<dbReference type="InterPro" id="IPR011009">
    <property type="entry name" value="Kinase-like_dom_sf"/>
</dbReference>
<organism evidence="1 2">
    <name type="scientific">Halocaridina rubra</name>
    <name type="common">Hawaiian red shrimp</name>
    <dbReference type="NCBI Taxonomy" id="373956"/>
    <lineage>
        <taxon>Eukaryota</taxon>
        <taxon>Metazoa</taxon>
        <taxon>Ecdysozoa</taxon>
        <taxon>Arthropoda</taxon>
        <taxon>Crustacea</taxon>
        <taxon>Multicrustacea</taxon>
        <taxon>Malacostraca</taxon>
        <taxon>Eumalacostraca</taxon>
        <taxon>Eucarida</taxon>
        <taxon>Decapoda</taxon>
        <taxon>Pleocyemata</taxon>
        <taxon>Caridea</taxon>
        <taxon>Atyoidea</taxon>
        <taxon>Atyidae</taxon>
        <taxon>Halocaridina</taxon>
    </lineage>
</organism>
<proteinExistence type="predicted"/>
<keyword evidence="2" id="KW-1185">Reference proteome</keyword>
<evidence type="ECO:0008006" key="3">
    <source>
        <dbReference type="Google" id="ProtNLM"/>
    </source>
</evidence>
<dbReference type="SUPFAM" id="SSF56112">
    <property type="entry name" value="Protein kinase-like (PK-like)"/>
    <property type="match status" value="1"/>
</dbReference>
<dbReference type="AlphaFoldDB" id="A0AAN8X2L0"/>
<sequence length="399" mass="44820">MLDELEIGTEFDGSVAKNSKEPRSKDISNDIYTGEENLSEIFQGLKAYKGVINLDSIFSKNGGERLSGMYFAENATFYKITYANRDAVLKVGKLSPQSIVNDYVEFWNEACVLANLDGAGGAPKLYLFDPDVPAIIMEHCNGKSICNLRLQDWKECDLIRVLREVAFKLQEIEDMNTKHRTINVHNILVEEPLPTDGSKPKVRIINFNVARLRGVVSNAWSSLLYAKALCTQNIGINEDDAQSFGFLMQTLFHCLPFQPSEALCKIKRSAMDYDQAKRSTIGDLVKMFDFLSKYGVEDFEVKTKGTFSDTDTHMLEISKSKSDIKYKIKEYLGENLDEKQVELNSLLNMEIVQNGLSSTNINANEDSEDEVPIETKNKIIYKYGQQVGMNDGIASVTPG</sequence>
<dbReference type="Gene3D" id="1.10.510.10">
    <property type="entry name" value="Transferase(Phosphotransferase) domain 1"/>
    <property type="match status" value="1"/>
</dbReference>
<accession>A0AAN8X2L0</accession>
<dbReference type="EMBL" id="JAXCGZ010015190">
    <property type="protein sequence ID" value="KAK7070925.1"/>
    <property type="molecule type" value="Genomic_DNA"/>
</dbReference>
<name>A0AAN8X2L0_HALRR</name>
<gene>
    <name evidence="1" type="ORF">SK128_013654</name>
</gene>
<protein>
    <recommendedName>
        <fullName evidence="3">Protein kinase domain-containing protein</fullName>
    </recommendedName>
</protein>